<sequence>MRLAVIALILLAFNVQAENPKLYLKNIPISNKLIIGVDLEAIIAFQEKFGVSEADGQIESFEDYLGIELSQLSSLLIAGSGDLANPKNDSAFLILKSKAPIFAEKVLHSGLKLRAGAKAQETKFNNHPVYIVQIPEVKQDIIEDVEAEEAVEVSFKKDVLLTNLTDDSLVLGGSKSIKEVLSTVKFDKMLSVTSSSQMMKIMDDEPSLFFLAFSFEDFISTTLGQMIALNPASQGVDFESINGMMFNLDYKEDKGLKLSLKFECYSTDARIAFEGKIKQLRNQRKDHIKHGKVLLSGGANVLKITYELKDDELKSMIEYTRDQMNGVSDDTGEELDEEEDLDIPEEIE</sequence>
<accession>A0ABY7VN23</accession>
<keyword evidence="4" id="KW-1185">Reference proteome</keyword>
<reference evidence="3 4" key="1">
    <citation type="submission" date="2023-02" db="EMBL/GenBank/DDBJ databases">
        <title>Genome sequence of Lentisphaera profundi SAORIC-696.</title>
        <authorList>
            <person name="Kim e."/>
            <person name="Cho J.-C."/>
            <person name="Choi A."/>
            <person name="Kang I."/>
        </authorList>
    </citation>
    <scope>NUCLEOTIDE SEQUENCE [LARGE SCALE GENOMIC DNA]</scope>
    <source>
        <strain evidence="3 4">SAORIC-696</strain>
    </source>
</reference>
<evidence type="ECO:0000313" key="4">
    <source>
        <dbReference type="Proteomes" id="UP001214250"/>
    </source>
</evidence>
<dbReference type="Proteomes" id="UP001214250">
    <property type="component" value="Chromosome 1"/>
</dbReference>
<evidence type="ECO:0000313" key="3">
    <source>
        <dbReference type="EMBL" id="WDE95480.1"/>
    </source>
</evidence>
<keyword evidence="2" id="KW-0732">Signal</keyword>
<feature type="compositionally biased region" description="Acidic residues" evidence="1">
    <location>
        <begin position="330"/>
        <end position="348"/>
    </location>
</feature>
<name>A0ABY7VN23_9BACT</name>
<gene>
    <name evidence="3" type="ORF">PQO03_07080</name>
</gene>
<feature type="region of interest" description="Disordered" evidence="1">
    <location>
        <begin position="323"/>
        <end position="348"/>
    </location>
</feature>
<dbReference type="RefSeq" id="WP_274149073.1">
    <property type="nucleotide sequence ID" value="NZ_CP117811.1"/>
</dbReference>
<organism evidence="3 4">
    <name type="scientific">Lentisphaera profundi</name>
    <dbReference type="NCBI Taxonomy" id="1658616"/>
    <lineage>
        <taxon>Bacteria</taxon>
        <taxon>Pseudomonadati</taxon>
        <taxon>Lentisphaerota</taxon>
        <taxon>Lentisphaeria</taxon>
        <taxon>Lentisphaerales</taxon>
        <taxon>Lentisphaeraceae</taxon>
        <taxon>Lentisphaera</taxon>
    </lineage>
</organism>
<protein>
    <submittedName>
        <fullName evidence="3">Uncharacterized protein</fullName>
    </submittedName>
</protein>
<feature type="chain" id="PRO_5047549024" evidence="2">
    <location>
        <begin position="18"/>
        <end position="348"/>
    </location>
</feature>
<feature type="signal peptide" evidence="2">
    <location>
        <begin position="1"/>
        <end position="17"/>
    </location>
</feature>
<dbReference type="EMBL" id="CP117811">
    <property type="protein sequence ID" value="WDE95480.1"/>
    <property type="molecule type" value="Genomic_DNA"/>
</dbReference>
<evidence type="ECO:0000256" key="2">
    <source>
        <dbReference type="SAM" id="SignalP"/>
    </source>
</evidence>
<proteinExistence type="predicted"/>
<evidence type="ECO:0000256" key="1">
    <source>
        <dbReference type="SAM" id="MobiDB-lite"/>
    </source>
</evidence>